<comment type="subcellular location">
    <subcellularLocation>
        <location evidence="1">Membrane</location>
        <topology evidence="1">Multi-pass membrane protein</topology>
    </subcellularLocation>
</comment>
<dbReference type="PaxDb" id="73239-Q7RKG7"/>
<evidence type="ECO:0000256" key="3">
    <source>
        <dbReference type="ARBA" id="ARBA00022989"/>
    </source>
</evidence>
<feature type="compositionally biased region" description="Basic and acidic residues" evidence="5">
    <location>
        <begin position="213"/>
        <end position="222"/>
    </location>
</feature>
<evidence type="ECO:0000256" key="5">
    <source>
        <dbReference type="SAM" id="MobiDB-lite"/>
    </source>
</evidence>
<proteinExistence type="predicted"/>
<feature type="non-terminal residue" evidence="7">
    <location>
        <position position="1"/>
    </location>
</feature>
<feature type="transmembrane region" description="Helical" evidence="6">
    <location>
        <begin position="150"/>
        <end position="176"/>
    </location>
</feature>
<keyword evidence="2 6" id="KW-0812">Transmembrane</keyword>
<organism evidence="7 8">
    <name type="scientific">Plasmodium yoelii yoelii</name>
    <dbReference type="NCBI Taxonomy" id="73239"/>
    <lineage>
        <taxon>Eukaryota</taxon>
        <taxon>Sar</taxon>
        <taxon>Alveolata</taxon>
        <taxon>Apicomplexa</taxon>
        <taxon>Aconoidasida</taxon>
        <taxon>Haemosporida</taxon>
        <taxon>Plasmodiidae</taxon>
        <taxon>Plasmodium</taxon>
        <taxon>Plasmodium (Vinckeia)</taxon>
    </lineage>
</organism>
<dbReference type="GO" id="GO:0015165">
    <property type="term" value="F:pyrimidine nucleotide-sugar transmembrane transporter activity"/>
    <property type="evidence" value="ECO:0007669"/>
    <property type="project" value="InterPro"/>
</dbReference>
<evidence type="ECO:0000256" key="1">
    <source>
        <dbReference type="ARBA" id="ARBA00004141"/>
    </source>
</evidence>
<dbReference type="Pfam" id="PF04142">
    <property type="entry name" value="Nuc_sug_transp"/>
    <property type="match status" value="1"/>
</dbReference>
<dbReference type="Proteomes" id="UP000008553">
    <property type="component" value="Unassembled WGS sequence"/>
</dbReference>
<protein>
    <submittedName>
        <fullName evidence="7">Uncharacterized protein</fullName>
    </submittedName>
</protein>
<dbReference type="GO" id="GO:0000139">
    <property type="term" value="C:Golgi membrane"/>
    <property type="evidence" value="ECO:0007669"/>
    <property type="project" value="InterPro"/>
</dbReference>
<evidence type="ECO:0000256" key="4">
    <source>
        <dbReference type="ARBA" id="ARBA00023136"/>
    </source>
</evidence>
<accession>Q7RKG7</accession>
<reference evidence="7 8" key="1">
    <citation type="journal article" date="2002" name="Nature">
        <title>Genome sequence and comparative analysis of the model rodent malaria parasite Plasmodium yoelii yoelii.</title>
        <authorList>
            <person name="Carlton J.M."/>
            <person name="Angiuoli S.V."/>
            <person name="Suh B.B."/>
            <person name="Kooij T.W."/>
            <person name="Pertea M."/>
            <person name="Silva J.C."/>
            <person name="Ermolaeva M.D."/>
            <person name="Allen J.E."/>
            <person name="Selengut J.D."/>
            <person name="Koo H.L."/>
            <person name="Peterson J.D."/>
            <person name="Pop M."/>
            <person name="Kosack D.S."/>
            <person name="Shumway M.F."/>
            <person name="Bidwell S.L."/>
            <person name="Shallom S.J."/>
            <person name="van Aken S.E."/>
            <person name="Riedmuller S.B."/>
            <person name="Feldblyum T.V."/>
            <person name="Cho J.K."/>
            <person name="Quackenbush J."/>
            <person name="Sedegah M."/>
            <person name="Shoaibi A."/>
            <person name="Cummings L.M."/>
            <person name="Florens L."/>
            <person name="Yates J.R."/>
            <person name="Raine J.D."/>
            <person name="Sinden R.E."/>
            <person name="Harris M.A."/>
            <person name="Cunningham D.A."/>
            <person name="Preiser P.R."/>
            <person name="Bergman L.W."/>
            <person name="Vaidya A.B."/>
            <person name="van Lin L.H."/>
            <person name="Janse C.J."/>
            <person name="Waters A.P."/>
            <person name="Smith H.O."/>
            <person name="White O.R."/>
            <person name="Salzberg S.L."/>
            <person name="Venter J.C."/>
            <person name="Fraser C.M."/>
            <person name="Hoffman S.L."/>
            <person name="Gardner M.J."/>
            <person name="Carucci D.J."/>
        </authorList>
    </citation>
    <scope>NUCLEOTIDE SEQUENCE [LARGE SCALE GENOMIC DNA]</scope>
    <source>
        <strain evidence="7 8">17XNL</strain>
    </source>
</reference>
<name>Q7RKG7_PLAYO</name>
<dbReference type="STRING" id="73239.Q7RKG7"/>
<evidence type="ECO:0000313" key="7">
    <source>
        <dbReference type="EMBL" id="EAA22454.1"/>
    </source>
</evidence>
<sequence>YFLFFIILISLKNYDINFTNYFIRQNYNTTKHIDIFKITTNNNITKYKLLNKFNVLLFYYILEKKTLNKQILKLPILLLLQKHEKKKKKIKKIASQSYSQNNLNLDNNEYYIEQLLENNKNQDKTNEIKTAMLKRFNINTSVIKNINNNIIIGIISTFLITFISGFSSVFLEYVYLNYKHSFWLQNLFLSFFTIVISLLTKNLNISFDIPNSQKKDESDKLQKGNTNGHQSGKSGKNEKSEKNGKNGKSGKNVNPFTDTPLERTNWDIVNKLIYYFYKHFNSFSEFIYVSILIFLNGIGGIITSVYIIYAGSFSKFFITPINFEFTVNYLISLVFVFFSLYLFFKDSLKPVVNK</sequence>
<evidence type="ECO:0000256" key="6">
    <source>
        <dbReference type="SAM" id="Phobius"/>
    </source>
</evidence>
<comment type="caution">
    <text evidence="7">The sequence shown here is derived from an EMBL/GenBank/DDBJ whole genome shotgun (WGS) entry which is preliminary data.</text>
</comment>
<gene>
    <name evidence="7" type="ORF">PY02934</name>
</gene>
<dbReference type="InterPro" id="IPR007271">
    <property type="entry name" value="Nuc_sug_transpt"/>
</dbReference>
<dbReference type="PANTHER" id="PTHR10231">
    <property type="entry name" value="NUCLEOTIDE-SUGAR TRANSMEMBRANE TRANSPORTER"/>
    <property type="match status" value="1"/>
</dbReference>
<dbReference type="InParanoid" id="Q7RKG7"/>
<dbReference type="AlphaFoldDB" id="Q7RKG7"/>
<feature type="transmembrane region" description="Helical" evidence="6">
    <location>
        <begin position="286"/>
        <end position="309"/>
    </location>
</feature>
<feature type="transmembrane region" description="Helical" evidence="6">
    <location>
        <begin position="182"/>
        <end position="200"/>
    </location>
</feature>
<keyword evidence="4 6" id="KW-0472">Membrane</keyword>
<keyword evidence="3 6" id="KW-1133">Transmembrane helix</keyword>
<feature type="compositionally biased region" description="Basic and acidic residues" evidence="5">
    <location>
        <begin position="235"/>
        <end position="244"/>
    </location>
</feature>
<feature type="region of interest" description="Disordered" evidence="5">
    <location>
        <begin position="213"/>
        <end position="256"/>
    </location>
</feature>
<keyword evidence="8" id="KW-1185">Reference proteome</keyword>
<feature type="transmembrane region" description="Helical" evidence="6">
    <location>
        <begin position="321"/>
        <end position="344"/>
    </location>
</feature>
<dbReference type="EMBL" id="AABL01000828">
    <property type="protein sequence ID" value="EAA22454.1"/>
    <property type="molecule type" value="Genomic_DNA"/>
</dbReference>
<evidence type="ECO:0000256" key="2">
    <source>
        <dbReference type="ARBA" id="ARBA00022692"/>
    </source>
</evidence>
<evidence type="ECO:0000313" key="8">
    <source>
        <dbReference type="Proteomes" id="UP000008553"/>
    </source>
</evidence>